<dbReference type="EMBL" id="RQHV01000061">
    <property type="protein sequence ID" value="TGN08191.1"/>
    <property type="molecule type" value="Genomic_DNA"/>
</dbReference>
<gene>
    <name evidence="1" type="primary">metW</name>
    <name evidence="1" type="ORF">EHS11_14810</name>
</gene>
<name>A0A4R9LPT2_9LEPT</name>
<dbReference type="AlphaFoldDB" id="A0A4R9LPT2"/>
<dbReference type="InterPro" id="IPR010743">
    <property type="entry name" value="Methionine_synth_MetW"/>
</dbReference>
<protein>
    <submittedName>
        <fullName evidence="1">Methionine biosynthesis protein MetW</fullName>
    </submittedName>
</protein>
<evidence type="ECO:0000313" key="1">
    <source>
        <dbReference type="EMBL" id="TGN08191.1"/>
    </source>
</evidence>
<dbReference type="Pfam" id="PF07021">
    <property type="entry name" value="MetW"/>
    <property type="match status" value="1"/>
</dbReference>
<accession>A0A4R9LPT2</accession>
<dbReference type="SUPFAM" id="SSF53335">
    <property type="entry name" value="S-adenosyl-L-methionine-dependent methyltransferases"/>
    <property type="match status" value="1"/>
</dbReference>
<evidence type="ECO:0000313" key="2">
    <source>
        <dbReference type="Proteomes" id="UP000298264"/>
    </source>
</evidence>
<dbReference type="Proteomes" id="UP000298264">
    <property type="component" value="Unassembled WGS sequence"/>
</dbReference>
<dbReference type="OrthoDB" id="9760689at2"/>
<dbReference type="CDD" id="cd02440">
    <property type="entry name" value="AdoMet_MTases"/>
    <property type="match status" value="1"/>
</dbReference>
<reference evidence="1" key="1">
    <citation type="journal article" date="2019" name="PLoS Negl. Trop. Dis.">
        <title>Revisiting the worldwide diversity of Leptospira species in the environment.</title>
        <authorList>
            <person name="Vincent A.T."/>
            <person name="Schiettekatte O."/>
            <person name="Bourhy P."/>
            <person name="Veyrier F.J."/>
            <person name="Picardeau M."/>
        </authorList>
    </citation>
    <scope>NUCLEOTIDE SEQUENCE [LARGE SCALE GENOMIC DNA]</scope>
    <source>
        <strain evidence="1">201400974</strain>
    </source>
</reference>
<organism evidence="1 2">
    <name type="scientific">Leptospira ilyithenensis</name>
    <dbReference type="NCBI Taxonomy" id="2484901"/>
    <lineage>
        <taxon>Bacteria</taxon>
        <taxon>Pseudomonadati</taxon>
        <taxon>Spirochaetota</taxon>
        <taxon>Spirochaetia</taxon>
        <taxon>Leptospirales</taxon>
        <taxon>Leptospiraceae</taxon>
        <taxon>Leptospira</taxon>
    </lineage>
</organism>
<dbReference type="NCBIfam" id="TIGR02081">
    <property type="entry name" value="metW"/>
    <property type="match status" value="1"/>
</dbReference>
<keyword evidence="2" id="KW-1185">Reference proteome</keyword>
<dbReference type="Gene3D" id="3.40.50.150">
    <property type="entry name" value="Vaccinia Virus protein VP39"/>
    <property type="match status" value="1"/>
</dbReference>
<sequence>MAEGKNGNHIDIDVSERPDILYIEKMIQSGERVLDLGCGNGELMYLLKKKGVRVQGIEKDDECIIRCVKKGLYVHHGDIDDGLAHHLDQSFDYIILNQTIQQTLNPGDIIRECLRIGKQVIVVFPNFSHWQIRLSVLFSGRTPVTKLMPFHWYDTPNLHFLSSQDFENFLEKDKIKVIQRSFFNEKREIRVLPNVFATLALFVIQAGS</sequence>
<dbReference type="RefSeq" id="WP_135765149.1">
    <property type="nucleotide sequence ID" value="NZ_RQHV01000061.1"/>
</dbReference>
<dbReference type="InterPro" id="IPR029063">
    <property type="entry name" value="SAM-dependent_MTases_sf"/>
</dbReference>
<proteinExistence type="predicted"/>
<comment type="caution">
    <text evidence="1">The sequence shown here is derived from an EMBL/GenBank/DDBJ whole genome shotgun (WGS) entry which is preliminary data.</text>
</comment>